<keyword evidence="1" id="KW-0456">Lyase</keyword>
<name>A0A3R6E1F5_9FIRM</name>
<reference evidence="5 6" key="1">
    <citation type="submission" date="2018-08" db="EMBL/GenBank/DDBJ databases">
        <title>A genome reference for cultivated species of the human gut microbiota.</title>
        <authorList>
            <person name="Zou Y."/>
            <person name="Xue W."/>
            <person name="Luo G."/>
        </authorList>
    </citation>
    <scope>NUCLEOTIDE SEQUENCE [LARGE SCALE GENOMIC DNA]</scope>
    <source>
        <strain evidence="3 5">AF18-12LB</strain>
        <strain evidence="4 6">AM22-12LB</strain>
    </source>
</reference>
<dbReference type="InterPro" id="IPR032466">
    <property type="entry name" value="Metal_Hydrolase"/>
</dbReference>
<evidence type="ECO:0000313" key="5">
    <source>
        <dbReference type="Proteomes" id="UP000283360"/>
    </source>
</evidence>
<evidence type="ECO:0000313" key="3">
    <source>
        <dbReference type="EMBL" id="RGT89913.1"/>
    </source>
</evidence>
<protein>
    <submittedName>
        <fullName evidence="4">Amidohydrolase</fullName>
    </submittedName>
</protein>
<dbReference type="Proteomes" id="UP000286595">
    <property type="component" value="Unassembled WGS sequence"/>
</dbReference>
<dbReference type="PANTHER" id="PTHR21240">
    <property type="entry name" value="2-AMINO-3-CARBOXYLMUCONATE-6-SEMIALDEHYDE DECARBOXYLASE"/>
    <property type="match status" value="1"/>
</dbReference>
<dbReference type="EMBL" id="QRIM01000002">
    <property type="protein sequence ID" value="RHG62337.1"/>
    <property type="molecule type" value="Genomic_DNA"/>
</dbReference>
<dbReference type="GO" id="GO:0016831">
    <property type="term" value="F:carboxy-lyase activity"/>
    <property type="evidence" value="ECO:0007669"/>
    <property type="project" value="InterPro"/>
</dbReference>
<keyword evidence="5" id="KW-1185">Reference proteome</keyword>
<keyword evidence="4" id="KW-0378">Hydrolase</keyword>
<feature type="domain" description="Amidohydrolase-related" evidence="2">
    <location>
        <begin position="3"/>
        <end position="280"/>
    </location>
</feature>
<evidence type="ECO:0000313" key="6">
    <source>
        <dbReference type="Proteomes" id="UP000286595"/>
    </source>
</evidence>
<dbReference type="InterPro" id="IPR006680">
    <property type="entry name" value="Amidohydro-rel"/>
</dbReference>
<accession>A0A3R6E1F5</accession>
<dbReference type="GO" id="GO:0016787">
    <property type="term" value="F:hydrolase activity"/>
    <property type="evidence" value="ECO:0007669"/>
    <property type="project" value="UniProtKB-KW"/>
</dbReference>
<evidence type="ECO:0000259" key="2">
    <source>
        <dbReference type="Pfam" id="PF04909"/>
    </source>
</evidence>
<dbReference type="EMBL" id="QRXJ01000009">
    <property type="protein sequence ID" value="RGT89913.1"/>
    <property type="molecule type" value="Genomic_DNA"/>
</dbReference>
<dbReference type="InterPro" id="IPR032465">
    <property type="entry name" value="ACMSD"/>
</dbReference>
<organism evidence="4 6">
    <name type="scientific">Coprococcus comes</name>
    <dbReference type="NCBI Taxonomy" id="410072"/>
    <lineage>
        <taxon>Bacteria</taxon>
        <taxon>Bacillati</taxon>
        <taxon>Bacillota</taxon>
        <taxon>Clostridia</taxon>
        <taxon>Lachnospirales</taxon>
        <taxon>Lachnospiraceae</taxon>
        <taxon>Coprococcus</taxon>
    </lineage>
</organism>
<evidence type="ECO:0000256" key="1">
    <source>
        <dbReference type="ARBA" id="ARBA00023239"/>
    </source>
</evidence>
<dbReference type="Gene3D" id="3.20.20.140">
    <property type="entry name" value="Metal-dependent hydrolases"/>
    <property type="match status" value="1"/>
</dbReference>
<dbReference type="SUPFAM" id="SSF51556">
    <property type="entry name" value="Metallo-dependent hydrolases"/>
    <property type="match status" value="1"/>
</dbReference>
<comment type="caution">
    <text evidence="4">The sequence shown here is derived from an EMBL/GenBank/DDBJ whole genome shotgun (WGS) entry which is preliminary data.</text>
</comment>
<dbReference type="Pfam" id="PF04909">
    <property type="entry name" value="Amidohydro_2"/>
    <property type="match status" value="1"/>
</dbReference>
<evidence type="ECO:0000313" key="4">
    <source>
        <dbReference type="EMBL" id="RHG62337.1"/>
    </source>
</evidence>
<dbReference type="AlphaFoldDB" id="A0A3R6E1F5"/>
<proteinExistence type="predicted"/>
<gene>
    <name evidence="4" type="ORF">DW252_02025</name>
    <name evidence="3" type="ORF">DWX03_07785</name>
</gene>
<sequence>MIIDMHIHPIFYEAVCKDKEELEFRKNAFGVFKQSPYGYDEMFAEMDYAHVDKAALLPLDVTTTEGGQIVTNDQIAVLVKDHPERFIGFASVDPHREDALEVLEHAFRDLELKGLKLNPAKQKFFPDDPIMNPIYELCIRYNRPIIFHAGLSWEPNTITEYAYPLKFERVATRYPQLRMCLAHFAWPFVREMVMLMIKYPNVYTDTSVLYLDSPEESIARLFTVDMGPLWVDRALYRQIMFASNGPRFRQFKILRALEKIPMRDYAREGIYYKNALRFLGEETEEW</sequence>
<dbReference type="RefSeq" id="WP_117835037.1">
    <property type="nucleotide sequence ID" value="NZ_JADNAW010000003.1"/>
</dbReference>
<dbReference type="Proteomes" id="UP000283360">
    <property type="component" value="Unassembled WGS sequence"/>
</dbReference>